<dbReference type="EMBL" id="CP018889">
    <property type="protein sequence ID" value="AUI68343.1"/>
    <property type="molecule type" value="Genomic_DNA"/>
</dbReference>
<dbReference type="Pfam" id="PF13478">
    <property type="entry name" value="XdhC_C"/>
    <property type="match status" value="1"/>
</dbReference>
<name>A0A2N9YCZ2_9GAMM</name>
<dbReference type="Gene3D" id="3.40.50.720">
    <property type="entry name" value="NAD(P)-binding Rossmann-like Domain"/>
    <property type="match status" value="1"/>
</dbReference>
<dbReference type="AlphaFoldDB" id="A0A2N9YCZ2"/>
<keyword evidence="4" id="KW-1185">Reference proteome</keyword>
<evidence type="ECO:0000313" key="4">
    <source>
        <dbReference type="Proteomes" id="UP000234271"/>
    </source>
</evidence>
<dbReference type="Pfam" id="PF02625">
    <property type="entry name" value="XdhC_CoxI"/>
    <property type="match status" value="1"/>
</dbReference>
<reference evidence="4" key="1">
    <citation type="submission" date="2016-12" db="EMBL/GenBank/DDBJ databases">
        <title>Complete Genome Sequence of Beggiatoa leptomitiformis D-401.</title>
        <authorList>
            <person name="Fomenkov A."/>
            <person name="Vincze T."/>
            <person name="Grabovich M."/>
            <person name="Anton B.P."/>
            <person name="Dubinina G."/>
            <person name="Orlova M."/>
            <person name="Belousova E."/>
            <person name="Roberts R.J."/>
        </authorList>
    </citation>
    <scope>NUCLEOTIDE SEQUENCE [LARGE SCALE GENOMIC DNA]</scope>
    <source>
        <strain evidence="4">D-401</strain>
    </source>
</reference>
<accession>A0A2N9YCZ2</accession>
<evidence type="ECO:0000313" key="3">
    <source>
        <dbReference type="EMBL" id="AUI68343.1"/>
    </source>
</evidence>
<dbReference type="STRING" id="288004.AL038_17955"/>
<feature type="domain" description="XdhC- CoxI" evidence="1">
    <location>
        <begin position="15"/>
        <end position="69"/>
    </location>
</feature>
<dbReference type="Proteomes" id="UP000234271">
    <property type="component" value="Chromosome"/>
</dbReference>
<organism evidence="3 4">
    <name type="scientific">Beggiatoa leptomitoformis</name>
    <dbReference type="NCBI Taxonomy" id="288004"/>
    <lineage>
        <taxon>Bacteria</taxon>
        <taxon>Pseudomonadati</taxon>
        <taxon>Pseudomonadota</taxon>
        <taxon>Gammaproteobacteria</taxon>
        <taxon>Thiotrichales</taxon>
        <taxon>Thiotrichaceae</taxon>
        <taxon>Beggiatoa</taxon>
    </lineage>
</organism>
<dbReference type="InterPro" id="IPR052698">
    <property type="entry name" value="MoCofactor_Util/Proc"/>
</dbReference>
<dbReference type="KEGG" id="blep:AL038_17955"/>
<dbReference type="PANTHER" id="PTHR30388:SF4">
    <property type="entry name" value="MOLYBDENUM COFACTOR INSERTION CHAPERONE PAOD"/>
    <property type="match status" value="1"/>
</dbReference>
<dbReference type="PANTHER" id="PTHR30388">
    <property type="entry name" value="ALDEHYDE OXIDOREDUCTASE MOLYBDENUM COFACTOR ASSEMBLY PROTEIN"/>
    <property type="match status" value="1"/>
</dbReference>
<evidence type="ECO:0008006" key="5">
    <source>
        <dbReference type="Google" id="ProtNLM"/>
    </source>
</evidence>
<evidence type="ECO:0000259" key="2">
    <source>
        <dbReference type="Pfam" id="PF13478"/>
    </source>
</evidence>
<dbReference type="OrthoDB" id="9815497at2"/>
<protein>
    <recommendedName>
        <fullName evidence="5">XdhC family protein</fullName>
    </recommendedName>
</protein>
<sequence>MQTTALTILSQAHQWLSAHQTVYLITVIHTWGSAPRPVGSLLAINASGELIGSVSGGCVEGDIIERILQGEFKQISRLHYGITKEQSERFGLPCGGVLELLLEPLQSVDSIQPIIHALEQRQLIQRRVNLQSGDVYWQYPQQEIPLIATDNYLTHVYGAVWRLLIIGAAHASHYLAEFAIPLDYQVIVCDPREEYASSWQLAGTELSREMPDDAVLKYVKDNRCAVVTLTHDPKLDDMALLEALNSPAFYVGALGSKKSTEARRARLIDLGMSPQALAQLHAPVGLPIGSRTPPEIAIAILAEMMTKRTSLLTPITERKFSTHYAIA</sequence>
<proteinExistence type="predicted"/>
<feature type="domain" description="XdhC Rossmann" evidence="2">
    <location>
        <begin position="163"/>
        <end position="304"/>
    </location>
</feature>
<dbReference type="InterPro" id="IPR027051">
    <property type="entry name" value="XdhC_Rossmann_dom"/>
</dbReference>
<evidence type="ECO:0000259" key="1">
    <source>
        <dbReference type="Pfam" id="PF02625"/>
    </source>
</evidence>
<gene>
    <name evidence="3" type="ORF">BLE401_06270</name>
</gene>
<dbReference type="InterPro" id="IPR003777">
    <property type="entry name" value="XdhC_CoxI"/>
</dbReference>
<dbReference type="RefSeq" id="WP_062155205.1">
    <property type="nucleotide sequence ID" value="NZ_CP012373.2"/>
</dbReference>